<protein>
    <submittedName>
        <fullName evidence="2">Uncharacterized protein</fullName>
    </submittedName>
</protein>
<feature type="region of interest" description="Disordered" evidence="1">
    <location>
        <begin position="228"/>
        <end position="247"/>
    </location>
</feature>
<evidence type="ECO:0000313" key="2">
    <source>
        <dbReference type="EMBL" id="MCW8087668.1"/>
    </source>
</evidence>
<feature type="compositionally biased region" description="Low complexity" evidence="1">
    <location>
        <begin position="236"/>
        <end position="247"/>
    </location>
</feature>
<accession>A0ABT3P0G5</accession>
<comment type="caution">
    <text evidence="2">The sequence shown here is derived from an EMBL/GenBank/DDBJ whole genome shotgun (WGS) entry which is preliminary data.</text>
</comment>
<proteinExistence type="predicted"/>
<evidence type="ECO:0000256" key="1">
    <source>
        <dbReference type="SAM" id="MobiDB-lite"/>
    </source>
</evidence>
<dbReference type="EMBL" id="JAPFQI010000019">
    <property type="protein sequence ID" value="MCW8087668.1"/>
    <property type="molecule type" value="Genomic_DNA"/>
</dbReference>
<dbReference type="Proteomes" id="UP001526430">
    <property type="component" value="Unassembled WGS sequence"/>
</dbReference>
<evidence type="ECO:0000313" key="3">
    <source>
        <dbReference type="Proteomes" id="UP001526430"/>
    </source>
</evidence>
<sequence length="380" mass="42592">MAGKVVVVKPMVWNTMGYLHPDGVIRKNAGYVSKTGFGHEEWNGDPNRTWNGWRVFHTETTDRMRAWADGERLGIIMTAYNGGVPHALGVATSVQRNTEAEKWAIFKALRLQDEAKRLWTLPSVQRAHHSFAEVRARWRNEGHHNNWRCPPSEFAWFREPVPLDPAALFPPKEAGGRPPVFIKMHSRFMAIRPDQALSIVEQSLDTDSPILRWLRIGPFDLGEVAAKTRGYRKPKSSSSGAGTQTAASADQPYVRYFTEHELKVTPRHADLQKRFKTYAAALGAANLRENFDGVDIEFTLRDRGHVLGEVKPCEGPDVRYAVRTAMGQLLDYRQKRSASPSLLVVVGSRPAPKDAALALENGFAIAYPRADGFTIKWPTG</sequence>
<dbReference type="RefSeq" id="WP_301591875.1">
    <property type="nucleotide sequence ID" value="NZ_JAPFQI010000019.1"/>
</dbReference>
<organism evidence="2 3">
    <name type="scientific">Sabulicella glaciei</name>
    <dbReference type="NCBI Taxonomy" id="2984948"/>
    <lineage>
        <taxon>Bacteria</taxon>
        <taxon>Pseudomonadati</taxon>
        <taxon>Pseudomonadota</taxon>
        <taxon>Alphaproteobacteria</taxon>
        <taxon>Acetobacterales</taxon>
        <taxon>Acetobacteraceae</taxon>
        <taxon>Sabulicella</taxon>
    </lineage>
</organism>
<keyword evidence="3" id="KW-1185">Reference proteome</keyword>
<reference evidence="2 3" key="1">
    <citation type="submission" date="2022-10" db="EMBL/GenBank/DDBJ databases">
        <title>Roseococcus glaciei nov., sp. nov., isolated from glacier.</title>
        <authorList>
            <person name="Liu Q."/>
            <person name="Xin Y.-H."/>
        </authorList>
    </citation>
    <scope>NUCLEOTIDE SEQUENCE [LARGE SCALE GENOMIC DNA]</scope>
    <source>
        <strain evidence="2 3">MDT2-1-1</strain>
    </source>
</reference>
<gene>
    <name evidence="2" type="ORF">OF850_18755</name>
</gene>
<name>A0ABT3P0G5_9PROT</name>